<proteinExistence type="inferred from homology"/>
<dbReference type="NCBIfam" id="TIGR00861">
    <property type="entry name" value="MIP"/>
    <property type="match status" value="1"/>
</dbReference>
<feature type="compositionally biased region" description="Basic and acidic residues" evidence="8">
    <location>
        <begin position="1"/>
        <end position="39"/>
    </location>
</feature>
<feature type="transmembrane region" description="Helical" evidence="9">
    <location>
        <begin position="332"/>
        <end position="350"/>
    </location>
</feature>
<evidence type="ECO:0000256" key="3">
    <source>
        <dbReference type="ARBA" id="ARBA00022448"/>
    </source>
</evidence>
<keyword evidence="4 7" id="KW-0812">Transmembrane</keyword>
<dbReference type="InterPro" id="IPR023271">
    <property type="entry name" value="Aquaporin-like"/>
</dbReference>
<evidence type="ECO:0000256" key="2">
    <source>
        <dbReference type="ARBA" id="ARBA00006175"/>
    </source>
</evidence>
<evidence type="ECO:0000256" key="6">
    <source>
        <dbReference type="ARBA" id="ARBA00023136"/>
    </source>
</evidence>
<dbReference type="SUPFAM" id="SSF81338">
    <property type="entry name" value="Aquaporin-like"/>
    <property type="match status" value="1"/>
</dbReference>
<feature type="transmembrane region" description="Helical" evidence="9">
    <location>
        <begin position="244"/>
        <end position="265"/>
    </location>
</feature>
<reference evidence="10 11" key="1">
    <citation type="submission" date="2017-12" db="EMBL/GenBank/DDBJ databases">
        <authorList>
            <consortium name="DOE Joint Genome Institute"/>
            <person name="Haridas S."/>
            <person name="Kjaerbolling I."/>
            <person name="Vesth T.C."/>
            <person name="Frisvad J.C."/>
            <person name="Nybo J.L."/>
            <person name="Theobald S."/>
            <person name="Kuo A."/>
            <person name="Bowyer P."/>
            <person name="Matsuda Y."/>
            <person name="Mondo S."/>
            <person name="Lyhne E.K."/>
            <person name="Kogle M.E."/>
            <person name="Clum A."/>
            <person name="Lipzen A."/>
            <person name="Salamov A."/>
            <person name="Ngan C.Y."/>
            <person name="Daum C."/>
            <person name="Chiniquy J."/>
            <person name="Barry K."/>
            <person name="LaButti K."/>
            <person name="Simmons B.A."/>
            <person name="Magnuson J.K."/>
            <person name="Mortensen U.H."/>
            <person name="Larsen T.O."/>
            <person name="Grigoriev I.V."/>
            <person name="Baker S.E."/>
            <person name="Andersen M.R."/>
            <person name="Nordberg H.P."/>
            <person name="Cantor M.N."/>
            <person name="Hua S.X."/>
        </authorList>
    </citation>
    <scope>NUCLEOTIDE SEQUENCE [LARGE SCALE GENOMIC DNA]</scope>
    <source>
        <strain evidence="10 11">CBS 102.13</strain>
    </source>
</reference>
<comment type="subcellular location">
    <subcellularLocation>
        <location evidence="1">Membrane</location>
        <topology evidence="1">Multi-pass membrane protein</topology>
    </subcellularLocation>
</comment>
<dbReference type="Gene3D" id="1.20.1080.10">
    <property type="entry name" value="Glycerol uptake facilitator protein"/>
    <property type="match status" value="1"/>
</dbReference>
<sequence>MGDSEETLRHGDKENPGGEPSYRERLSSPRTHDEHDRRASAGMQPQFSLAGHNPWHSGNQYISPEYESLNPQYGGKSEDDGPVWSLSQPLPRVVRPGMRRGILPEDRKEDNAADPRAGQSEGRTEQEAMDAQEGRTDTGPQRDTTGEDQEGEFLNTWCKIRHYLREPLAEWLGVTVAVSLGLGASLSWVTSQGQAGSFASQCVAWGFGFMLAIYMTGGVSGGHLNPGITISMSVWRGFPAKKCVIYVLAQLLGAITAGGVVYAIYHDAIVLTAKQSKVDQNASPAAQAMFTQPKSFVSPATAFFNEFFGSAILMGTILALGDDTNAPPGAGMQAFIVGILITILCLAFGYNTGGCFNGARDFGPRLVAVMAGWGGHLFREHHAWWVWGPWMAGIFGMLFGAFIYDLVIFTGGESPINYPPRRRKRGLLVKEINLRRKLGLGRGKVGDLEKTANKYSSPS</sequence>
<dbReference type="AlphaFoldDB" id="A0A2I2FL05"/>
<evidence type="ECO:0000256" key="7">
    <source>
        <dbReference type="RuleBase" id="RU000477"/>
    </source>
</evidence>
<dbReference type="PRINTS" id="PR00783">
    <property type="entry name" value="MINTRINSICP"/>
</dbReference>
<organism evidence="10 11">
    <name type="scientific">Aspergillus candidus</name>
    <dbReference type="NCBI Taxonomy" id="41067"/>
    <lineage>
        <taxon>Eukaryota</taxon>
        <taxon>Fungi</taxon>
        <taxon>Dikarya</taxon>
        <taxon>Ascomycota</taxon>
        <taxon>Pezizomycotina</taxon>
        <taxon>Eurotiomycetes</taxon>
        <taxon>Eurotiomycetidae</taxon>
        <taxon>Eurotiales</taxon>
        <taxon>Aspergillaceae</taxon>
        <taxon>Aspergillus</taxon>
        <taxon>Aspergillus subgen. Circumdati</taxon>
    </lineage>
</organism>
<evidence type="ECO:0000313" key="10">
    <source>
        <dbReference type="EMBL" id="PLB41306.1"/>
    </source>
</evidence>
<dbReference type="GeneID" id="36523097"/>
<dbReference type="Proteomes" id="UP000234585">
    <property type="component" value="Unassembled WGS sequence"/>
</dbReference>
<feature type="compositionally biased region" description="Basic and acidic residues" evidence="8">
    <location>
        <begin position="122"/>
        <end position="136"/>
    </location>
</feature>
<dbReference type="CDD" id="cd00333">
    <property type="entry name" value="MIP"/>
    <property type="match status" value="1"/>
</dbReference>
<keyword evidence="6 9" id="KW-0472">Membrane</keyword>
<dbReference type="GO" id="GO:0015250">
    <property type="term" value="F:water channel activity"/>
    <property type="evidence" value="ECO:0007669"/>
    <property type="project" value="TreeGrafter"/>
</dbReference>
<name>A0A2I2FL05_ASPCN</name>
<feature type="compositionally biased region" description="Basic and acidic residues" evidence="8">
    <location>
        <begin position="102"/>
        <end position="113"/>
    </location>
</feature>
<dbReference type="GO" id="GO:0005886">
    <property type="term" value="C:plasma membrane"/>
    <property type="evidence" value="ECO:0007669"/>
    <property type="project" value="TreeGrafter"/>
</dbReference>
<accession>A0A2I2FL05</accession>
<dbReference type="EMBL" id="KZ559121">
    <property type="protein sequence ID" value="PLB41306.1"/>
    <property type="molecule type" value="Genomic_DNA"/>
</dbReference>
<evidence type="ECO:0000256" key="5">
    <source>
        <dbReference type="ARBA" id="ARBA00022989"/>
    </source>
</evidence>
<evidence type="ECO:0000313" key="11">
    <source>
        <dbReference type="Proteomes" id="UP000234585"/>
    </source>
</evidence>
<evidence type="ECO:0000256" key="1">
    <source>
        <dbReference type="ARBA" id="ARBA00004141"/>
    </source>
</evidence>
<feature type="transmembrane region" description="Helical" evidence="9">
    <location>
        <begin position="171"/>
        <end position="190"/>
    </location>
</feature>
<gene>
    <name evidence="10" type="ORF">BDW47DRAFT_122863</name>
</gene>
<keyword evidence="5 9" id="KW-1133">Transmembrane helix</keyword>
<evidence type="ECO:0000256" key="8">
    <source>
        <dbReference type="SAM" id="MobiDB-lite"/>
    </source>
</evidence>
<evidence type="ECO:0000256" key="9">
    <source>
        <dbReference type="SAM" id="Phobius"/>
    </source>
</evidence>
<dbReference type="PANTHER" id="PTHR43829">
    <property type="entry name" value="AQUAPORIN OR AQUAGLYCEROPORIN RELATED"/>
    <property type="match status" value="1"/>
</dbReference>
<dbReference type="InterPro" id="IPR000425">
    <property type="entry name" value="MIP"/>
</dbReference>
<dbReference type="RefSeq" id="XP_024675318.1">
    <property type="nucleotide sequence ID" value="XM_024815937.1"/>
</dbReference>
<keyword evidence="11" id="KW-1185">Reference proteome</keyword>
<dbReference type="PANTHER" id="PTHR43829:SF24">
    <property type="entry name" value="MIP AQUAPORIN (EUROFUNG)"/>
    <property type="match status" value="1"/>
</dbReference>
<dbReference type="OrthoDB" id="3222at2759"/>
<dbReference type="Pfam" id="PF00230">
    <property type="entry name" value="MIP"/>
    <property type="match status" value="1"/>
</dbReference>
<feature type="transmembrane region" description="Helical" evidence="9">
    <location>
        <begin position="390"/>
        <end position="412"/>
    </location>
</feature>
<dbReference type="GO" id="GO:0015254">
    <property type="term" value="F:glycerol channel activity"/>
    <property type="evidence" value="ECO:0007669"/>
    <property type="project" value="TreeGrafter"/>
</dbReference>
<protein>
    <submittedName>
        <fullName evidence="10">Aquaporin</fullName>
    </submittedName>
</protein>
<feature type="transmembrane region" description="Helical" evidence="9">
    <location>
        <begin position="202"/>
        <end position="224"/>
    </location>
</feature>
<dbReference type="STRING" id="41067.A0A2I2FL05"/>
<keyword evidence="3 7" id="KW-0813">Transport</keyword>
<feature type="transmembrane region" description="Helical" evidence="9">
    <location>
        <begin position="296"/>
        <end position="320"/>
    </location>
</feature>
<feature type="region of interest" description="Disordered" evidence="8">
    <location>
        <begin position="1"/>
        <end position="150"/>
    </location>
</feature>
<dbReference type="InterPro" id="IPR050363">
    <property type="entry name" value="MIP/Aquaporin"/>
</dbReference>
<evidence type="ECO:0000256" key="4">
    <source>
        <dbReference type="ARBA" id="ARBA00022692"/>
    </source>
</evidence>
<comment type="similarity">
    <text evidence="2 7">Belongs to the MIP/aquaporin (TC 1.A.8) family.</text>
</comment>